<feature type="region of interest" description="Disordered" evidence="1">
    <location>
        <begin position="165"/>
        <end position="286"/>
    </location>
</feature>
<evidence type="ECO:0000256" key="3">
    <source>
        <dbReference type="SAM" id="SignalP"/>
    </source>
</evidence>
<sequence>MATNRVILVVFCGQVWKSLSTAAPQHLALTASNTYSSVRSPTASKPPLYQLHTTAPSSHQSGTTLAVTEPQVPLGEEEVEDSSWVAALIIGIILIGMIMAIVVILLWKCRMRPVLAESHWAGRSPFADGDTPDLFVDSDQDTHTRRSSVLFMLPWKLKQGTNFQQDPAVSENPAHHTTSPENGQLPLPAGGCSGAGTAAPGTDLPPAPASEPAHAAGDSCPHPDTPPEFSDLPPPPDWLREPTMDPSSDPCQHSAFPSEAEEPLSPPPELLLEGINKPLPQPEHPL</sequence>
<dbReference type="OrthoDB" id="9451284at2759"/>
<dbReference type="PANTHER" id="PTHR15384">
    <property type="entry name" value="PROTEIN EVI2B"/>
    <property type="match status" value="1"/>
</dbReference>
<keyword evidence="2" id="KW-0472">Membrane</keyword>
<feature type="transmembrane region" description="Helical" evidence="2">
    <location>
        <begin position="84"/>
        <end position="107"/>
    </location>
</feature>
<keyword evidence="2" id="KW-1133">Transmembrane helix</keyword>
<organism evidence="4 5">
    <name type="scientific">Atrichornis clamosus</name>
    <dbReference type="NCBI Taxonomy" id="449594"/>
    <lineage>
        <taxon>Eukaryota</taxon>
        <taxon>Metazoa</taxon>
        <taxon>Chordata</taxon>
        <taxon>Craniata</taxon>
        <taxon>Vertebrata</taxon>
        <taxon>Euteleostomi</taxon>
        <taxon>Archelosauria</taxon>
        <taxon>Archosauria</taxon>
        <taxon>Dinosauria</taxon>
        <taxon>Saurischia</taxon>
        <taxon>Theropoda</taxon>
        <taxon>Coelurosauria</taxon>
        <taxon>Aves</taxon>
        <taxon>Neognathae</taxon>
        <taxon>Neoaves</taxon>
        <taxon>Telluraves</taxon>
        <taxon>Australaves</taxon>
        <taxon>Passeriformes</taxon>
        <taxon>Menuridae</taxon>
        <taxon>Atrichornis</taxon>
    </lineage>
</organism>
<feature type="non-terminal residue" evidence="4">
    <location>
        <position position="286"/>
    </location>
</feature>
<evidence type="ECO:0000256" key="1">
    <source>
        <dbReference type="SAM" id="MobiDB-lite"/>
    </source>
</evidence>
<evidence type="ECO:0000313" key="5">
    <source>
        <dbReference type="Proteomes" id="UP000658642"/>
    </source>
</evidence>
<dbReference type="EMBL" id="WBMZ01014934">
    <property type="protein sequence ID" value="NXY24877.1"/>
    <property type="molecule type" value="Genomic_DNA"/>
</dbReference>
<dbReference type="PANTHER" id="PTHR15384:SF0">
    <property type="entry name" value="PROTEIN EVI2B"/>
    <property type="match status" value="1"/>
</dbReference>
<name>A0A852PFK1_9PASS</name>
<dbReference type="InterPro" id="IPR033239">
    <property type="entry name" value="EVI2B"/>
</dbReference>
<dbReference type="GO" id="GO:0045660">
    <property type="term" value="P:positive regulation of neutrophil differentiation"/>
    <property type="evidence" value="ECO:0007669"/>
    <property type="project" value="TreeGrafter"/>
</dbReference>
<keyword evidence="3" id="KW-0732">Signal</keyword>
<protein>
    <submittedName>
        <fullName evidence="4">EVI2B protein</fullName>
    </submittedName>
</protein>
<proteinExistence type="predicted"/>
<comment type="caution">
    <text evidence="4">The sequence shown here is derived from an EMBL/GenBank/DDBJ whole genome shotgun (WGS) entry which is preliminary data.</text>
</comment>
<keyword evidence="5" id="KW-1185">Reference proteome</keyword>
<gene>
    <name evidence="4" type="primary">Evi2b</name>
    <name evidence="4" type="ORF">ATRCLA_R16177</name>
</gene>
<dbReference type="AlphaFoldDB" id="A0A852PFK1"/>
<feature type="non-terminal residue" evidence="4">
    <location>
        <position position="1"/>
    </location>
</feature>
<dbReference type="GO" id="GO:2000035">
    <property type="term" value="P:regulation of stem cell division"/>
    <property type="evidence" value="ECO:0007669"/>
    <property type="project" value="TreeGrafter"/>
</dbReference>
<evidence type="ECO:0000256" key="2">
    <source>
        <dbReference type="SAM" id="Phobius"/>
    </source>
</evidence>
<feature type="chain" id="PRO_5032711890" evidence="3">
    <location>
        <begin position="23"/>
        <end position="286"/>
    </location>
</feature>
<keyword evidence="2" id="KW-0812">Transmembrane</keyword>
<reference evidence="4" key="1">
    <citation type="submission" date="2020-02" db="EMBL/GenBank/DDBJ databases">
        <title>Bird 10,000 Genomes (B10K) Project - Family phase.</title>
        <authorList>
            <person name="Zhang G."/>
        </authorList>
    </citation>
    <scope>NUCLEOTIDE SEQUENCE</scope>
    <source>
        <strain evidence="4">B10K-DU-029-61</strain>
        <tissue evidence="4">Blood</tissue>
    </source>
</reference>
<dbReference type="Proteomes" id="UP000658642">
    <property type="component" value="Unassembled WGS sequence"/>
</dbReference>
<accession>A0A852PFK1</accession>
<evidence type="ECO:0000313" key="4">
    <source>
        <dbReference type="EMBL" id="NXY24877.1"/>
    </source>
</evidence>
<feature type="signal peptide" evidence="3">
    <location>
        <begin position="1"/>
        <end position="22"/>
    </location>
</feature>